<dbReference type="SUPFAM" id="SSF51126">
    <property type="entry name" value="Pectin lyase-like"/>
    <property type="match status" value="1"/>
</dbReference>
<reference evidence="17 18" key="1">
    <citation type="submission" date="2019-12" db="EMBL/GenBank/DDBJ databases">
        <authorList>
            <person name="Scholz U."/>
            <person name="Mascher M."/>
            <person name="Fiebig A."/>
        </authorList>
    </citation>
    <scope>NUCLEOTIDE SEQUENCE</scope>
</reference>
<dbReference type="EMBL" id="LR743595">
    <property type="protein sequence ID" value="CAA2624638.1"/>
    <property type="molecule type" value="Genomic_DNA"/>
</dbReference>
<feature type="active site" evidence="14">
    <location>
        <position position="282"/>
    </location>
</feature>
<dbReference type="GO" id="GO:0047911">
    <property type="term" value="F:galacturan 1,4-alpha-galacturonidase activity"/>
    <property type="evidence" value="ECO:0007669"/>
    <property type="project" value="UniProtKB-EC"/>
</dbReference>
<evidence type="ECO:0000256" key="2">
    <source>
        <dbReference type="ARBA" id="ARBA00008834"/>
    </source>
</evidence>
<dbReference type="FunFam" id="2.160.20.10:FF:000004">
    <property type="entry name" value="Pectin lyase-like superfamily protein"/>
    <property type="match status" value="1"/>
</dbReference>
<dbReference type="InterPro" id="IPR006626">
    <property type="entry name" value="PbH1"/>
</dbReference>
<dbReference type="InterPro" id="IPR011050">
    <property type="entry name" value="Pectin_lyase_fold/virulence"/>
</dbReference>
<dbReference type="PROSITE" id="PS00502">
    <property type="entry name" value="POLYGALACTURONASE"/>
    <property type="match status" value="1"/>
</dbReference>
<keyword evidence="16" id="KW-1133">Transmembrane helix</keyword>
<evidence type="ECO:0000256" key="7">
    <source>
        <dbReference type="ARBA" id="ARBA00023316"/>
    </source>
</evidence>
<dbReference type="InterPro" id="IPR012334">
    <property type="entry name" value="Pectin_lyas_fold"/>
</dbReference>
<organism evidence="17">
    <name type="scientific">Spirodela intermedia</name>
    <name type="common">Intermediate duckweed</name>
    <dbReference type="NCBI Taxonomy" id="51605"/>
    <lineage>
        <taxon>Eukaryota</taxon>
        <taxon>Viridiplantae</taxon>
        <taxon>Streptophyta</taxon>
        <taxon>Embryophyta</taxon>
        <taxon>Tracheophyta</taxon>
        <taxon>Spermatophyta</taxon>
        <taxon>Magnoliopsida</taxon>
        <taxon>Liliopsida</taxon>
        <taxon>Araceae</taxon>
        <taxon>Lemnoideae</taxon>
        <taxon>Spirodela</taxon>
    </lineage>
</organism>
<dbReference type="SMART" id="SM00710">
    <property type="entry name" value="PbH1"/>
    <property type="match status" value="5"/>
</dbReference>
<comment type="subcellular location">
    <subcellularLocation>
        <location evidence="1">Secreted</location>
        <location evidence="1">Cell wall</location>
    </subcellularLocation>
</comment>
<sequence>MSDLGNGYCPIQLDQYLPLLVISLVAREGAGGGQRGVCPSLRTLRFGHSPVHGVSSRPSNSERERERIRNLTQRTFADSLMISPRMQAFMAAWAAACHSTGDVRLVVSKGTYLLGPVSFRGPCRFVSSLTFQGYLKATTNLGSYRDSWVEFGWVNRLILTGGIFDGQGASAWPHNTCPKNWNCKLLPTSIKFVSMTNTTVKGITSLNSKFFHVALVGCKGFRGSGIRISAPANSPNTDGIHIEQSQDVTIQQSSVSTGDDCISIGQGNSRITISGITCGPGHGISSVGSLGKYAYEKDVRGLVVRNSILSGTANGVRIKTWANSPGAIVAANMTFENIVMNNVANPIIIDQLYCPYASCASSVPSLVRISDISFKNIRGTSATPVAVMLRCSHGTPCKNVRLQDVHLDHPGRLRSSSTCMNIKAIYSGTQIPLPVAFRERNCEGAGRRWCSAEHGSHLLLGRGFPPAFCVFSLTAVYGFLSRK</sequence>
<keyword evidence="18" id="KW-1185">Reference proteome</keyword>
<dbReference type="Proteomes" id="UP001189122">
    <property type="component" value="Unassembled WGS sequence"/>
</dbReference>
<evidence type="ECO:0000256" key="14">
    <source>
        <dbReference type="PROSITE-ProRule" id="PRU10052"/>
    </source>
</evidence>
<accession>A0A7I8J1I7</accession>
<evidence type="ECO:0000256" key="4">
    <source>
        <dbReference type="ARBA" id="ARBA00022525"/>
    </source>
</evidence>
<name>A0A7I8J1I7_SPIIN</name>
<dbReference type="EC" id="3.2.1.67" evidence="8"/>
<dbReference type="AlphaFoldDB" id="A0A7I8J1I7"/>
<keyword evidence="4" id="KW-0964">Secreted</keyword>
<evidence type="ECO:0000256" key="9">
    <source>
        <dbReference type="ARBA" id="ARBA00043142"/>
    </source>
</evidence>
<comment type="catalytic activity">
    <reaction evidence="10">
        <text>[(1-&gt;4)-alpha-D-galacturonosyl](n) + H2O = alpha-D-galacturonate + [(1-&gt;4)-alpha-D-galacturonosyl](n-1)</text>
        <dbReference type="Rhea" id="RHEA:14117"/>
        <dbReference type="Rhea" id="RHEA-COMP:14570"/>
        <dbReference type="Rhea" id="RHEA-COMP:14572"/>
        <dbReference type="ChEBI" id="CHEBI:15377"/>
        <dbReference type="ChEBI" id="CHEBI:58658"/>
        <dbReference type="ChEBI" id="CHEBI:140523"/>
        <dbReference type="EC" id="3.2.1.67"/>
    </reaction>
</comment>
<dbReference type="GO" id="GO:0005975">
    <property type="term" value="P:carbohydrate metabolic process"/>
    <property type="evidence" value="ECO:0007669"/>
    <property type="project" value="InterPro"/>
</dbReference>
<evidence type="ECO:0000256" key="13">
    <source>
        <dbReference type="ARBA" id="ARBA00083621"/>
    </source>
</evidence>
<evidence type="ECO:0000256" key="10">
    <source>
        <dbReference type="ARBA" id="ARBA00048766"/>
    </source>
</evidence>
<keyword evidence="7" id="KW-0961">Cell wall biogenesis/degradation</keyword>
<keyword evidence="6 15" id="KW-0326">Glycosidase</keyword>
<proteinExistence type="inferred from homology"/>
<dbReference type="GO" id="GO:0071555">
    <property type="term" value="P:cell wall organization"/>
    <property type="evidence" value="ECO:0007669"/>
    <property type="project" value="UniProtKB-KW"/>
</dbReference>
<keyword evidence="16" id="KW-0812">Transmembrane</keyword>
<evidence type="ECO:0000256" key="11">
    <source>
        <dbReference type="ARBA" id="ARBA00057651"/>
    </source>
</evidence>
<evidence type="ECO:0000256" key="8">
    <source>
        <dbReference type="ARBA" id="ARBA00038933"/>
    </source>
</evidence>
<evidence type="ECO:0000256" key="15">
    <source>
        <dbReference type="RuleBase" id="RU361169"/>
    </source>
</evidence>
<feature type="transmembrane region" description="Helical" evidence="16">
    <location>
        <begin position="463"/>
        <end position="480"/>
    </location>
</feature>
<evidence type="ECO:0000313" key="18">
    <source>
        <dbReference type="Proteomes" id="UP001189122"/>
    </source>
</evidence>
<evidence type="ECO:0000313" key="17">
    <source>
        <dbReference type="EMBL" id="CAA2624638.1"/>
    </source>
</evidence>
<dbReference type="PANTHER" id="PTHR31375">
    <property type="match status" value="1"/>
</dbReference>
<keyword evidence="5 15" id="KW-0378">Hydrolase</keyword>
<evidence type="ECO:0000256" key="16">
    <source>
        <dbReference type="SAM" id="Phobius"/>
    </source>
</evidence>
<keyword evidence="3" id="KW-0134">Cell wall</keyword>
<comment type="function">
    <text evidence="11">May function in depolymerizing pectin during pollen development, germination, and tube growth. Acts as an exo-polygalacturonase.</text>
</comment>
<evidence type="ECO:0000256" key="6">
    <source>
        <dbReference type="ARBA" id="ARBA00023295"/>
    </source>
</evidence>
<protein>
    <recommendedName>
        <fullName evidence="12">Exopolygalacturonase</fullName>
        <ecNumber evidence="8">3.2.1.67</ecNumber>
    </recommendedName>
    <alternativeName>
        <fullName evidence="9">Galacturan 1,4-alpha-galacturonidase</fullName>
    </alternativeName>
    <alternativeName>
        <fullName evidence="13">Pectinase</fullName>
    </alternativeName>
</protein>
<dbReference type="InterPro" id="IPR000743">
    <property type="entry name" value="Glyco_hydro_28"/>
</dbReference>
<evidence type="ECO:0000256" key="3">
    <source>
        <dbReference type="ARBA" id="ARBA00022512"/>
    </source>
</evidence>
<dbReference type="GO" id="GO:0004650">
    <property type="term" value="F:polygalacturonase activity"/>
    <property type="evidence" value="ECO:0007669"/>
    <property type="project" value="InterPro"/>
</dbReference>
<keyword evidence="16" id="KW-0472">Membrane</keyword>
<evidence type="ECO:0000256" key="1">
    <source>
        <dbReference type="ARBA" id="ARBA00004191"/>
    </source>
</evidence>
<evidence type="ECO:0000256" key="12">
    <source>
        <dbReference type="ARBA" id="ARBA00068298"/>
    </source>
</evidence>
<comment type="similarity">
    <text evidence="2 15">Belongs to the glycosyl hydrolase 28 family.</text>
</comment>
<dbReference type="Pfam" id="PF00295">
    <property type="entry name" value="Glyco_hydro_28"/>
    <property type="match status" value="1"/>
</dbReference>
<dbReference type="EMBL" id="CACRZD030000008">
    <property type="protein sequence ID" value="CAA6664076.1"/>
    <property type="molecule type" value="Genomic_DNA"/>
</dbReference>
<evidence type="ECO:0000256" key="5">
    <source>
        <dbReference type="ARBA" id="ARBA00022801"/>
    </source>
</evidence>
<gene>
    <name evidence="17" type="ORF">SI7747_08010465</name>
</gene>
<dbReference type="Gene3D" id="2.160.20.10">
    <property type="entry name" value="Single-stranded right-handed beta-helix, Pectin lyase-like"/>
    <property type="match status" value="1"/>
</dbReference>